<accession>A0A2P5E550</accession>
<reference evidence="3" key="1">
    <citation type="submission" date="2016-06" db="EMBL/GenBank/DDBJ databases">
        <title>Parallel loss of symbiosis genes in relatives of nitrogen-fixing non-legume Parasponia.</title>
        <authorList>
            <person name="Van Velzen R."/>
            <person name="Holmer R."/>
            <person name="Bu F."/>
            <person name="Rutten L."/>
            <person name="Van Zeijl A."/>
            <person name="Liu W."/>
            <person name="Santuari L."/>
            <person name="Cao Q."/>
            <person name="Sharma T."/>
            <person name="Shen D."/>
            <person name="Roswanjaya Y."/>
            <person name="Wardhani T."/>
            <person name="Kalhor M.S."/>
            <person name="Jansen J."/>
            <person name="Van den Hoogen J."/>
            <person name="Gungor B."/>
            <person name="Hartog M."/>
            <person name="Hontelez J."/>
            <person name="Verver J."/>
            <person name="Yang W.-C."/>
            <person name="Schijlen E."/>
            <person name="Repin R."/>
            <person name="Schilthuizen M."/>
            <person name="Schranz E."/>
            <person name="Heidstra R."/>
            <person name="Miyata K."/>
            <person name="Fedorova E."/>
            <person name="Kohlen W."/>
            <person name="Bisseling T."/>
            <person name="Smit S."/>
            <person name="Geurts R."/>
        </authorList>
    </citation>
    <scope>NUCLEOTIDE SEQUENCE [LARGE SCALE GENOMIC DNA]</scope>
    <source>
        <strain evidence="3">cv. WU1-14</strain>
    </source>
</reference>
<feature type="compositionally biased region" description="Basic residues" evidence="1">
    <location>
        <begin position="66"/>
        <end position="78"/>
    </location>
</feature>
<evidence type="ECO:0000313" key="2">
    <source>
        <dbReference type="EMBL" id="PON80677.1"/>
    </source>
</evidence>
<comment type="caution">
    <text evidence="2">The sequence shown here is derived from an EMBL/GenBank/DDBJ whole genome shotgun (WGS) entry which is preliminary data.</text>
</comment>
<proteinExistence type="predicted"/>
<evidence type="ECO:0000313" key="3">
    <source>
        <dbReference type="Proteomes" id="UP000237105"/>
    </source>
</evidence>
<dbReference type="AlphaFoldDB" id="A0A2P5E550"/>
<protein>
    <submittedName>
        <fullName evidence="2">Uncharacterized protein</fullName>
    </submittedName>
</protein>
<keyword evidence="3" id="KW-1185">Reference proteome</keyword>
<name>A0A2P5E550_PARAD</name>
<gene>
    <name evidence="2" type="ORF">PanWU01x14_002330</name>
</gene>
<organism evidence="2 3">
    <name type="scientific">Parasponia andersonii</name>
    <name type="common">Sponia andersonii</name>
    <dbReference type="NCBI Taxonomy" id="3476"/>
    <lineage>
        <taxon>Eukaryota</taxon>
        <taxon>Viridiplantae</taxon>
        <taxon>Streptophyta</taxon>
        <taxon>Embryophyta</taxon>
        <taxon>Tracheophyta</taxon>
        <taxon>Spermatophyta</taxon>
        <taxon>Magnoliopsida</taxon>
        <taxon>eudicotyledons</taxon>
        <taxon>Gunneridae</taxon>
        <taxon>Pentapetalae</taxon>
        <taxon>rosids</taxon>
        <taxon>fabids</taxon>
        <taxon>Rosales</taxon>
        <taxon>Cannabaceae</taxon>
        <taxon>Parasponia</taxon>
    </lineage>
</organism>
<dbReference type="Proteomes" id="UP000237105">
    <property type="component" value="Unassembled WGS sequence"/>
</dbReference>
<evidence type="ECO:0000256" key="1">
    <source>
        <dbReference type="SAM" id="MobiDB-lite"/>
    </source>
</evidence>
<feature type="region of interest" description="Disordered" evidence="1">
    <location>
        <begin position="64"/>
        <end position="91"/>
    </location>
</feature>
<dbReference type="EMBL" id="JXTB01000001">
    <property type="protein sequence ID" value="PON80677.1"/>
    <property type="molecule type" value="Genomic_DNA"/>
</dbReference>
<sequence>MKYCIFEGVDEKNFELKTILKDQKPILKAQNPQLPLPLSFLFPQTKNPPQHSLLLAAQNPDAGARIPRRANPRRRPHSKQISGVLPRHRSRHNDASAELLLARSIIVHHQPSPLTETCEYEDILETSQTLVSLEMVNFRKSLVSGISRPHSFSKSLCSSSSLFSYFDVRTLSPVKVFLAKNPLNTSLLLAQNPATEARTPRSSYLR</sequence>